<dbReference type="Proteomes" id="UP000095558">
    <property type="component" value="Unassembled WGS sequence"/>
</dbReference>
<keyword evidence="1" id="KW-0378">Hydrolase</keyword>
<accession>A0A173Y616</accession>
<dbReference type="Gene3D" id="3.40.50.1820">
    <property type="entry name" value="alpha/beta hydrolase"/>
    <property type="match status" value="1"/>
</dbReference>
<reference evidence="1 2" key="1">
    <citation type="submission" date="2015-09" db="EMBL/GenBank/DDBJ databases">
        <authorList>
            <consortium name="Pathogen Informatics"/>
        </authorList>
    </citation>
    <scope>NUCLEOTIDE SEQUENCE [LARGE SCALE GENOMIC DNA]</scope>
    <source>
        <strain evidence="1 2">2789STDY5834855</strain>
    </source>
</reference>
<sequence>MKFERIEGSPKPKLVPISGEMNELQIELSKELKSLFPEYLNKLNLKSSNGTLLTIDSEGNGTFKDYIKSFVIKSAQKELNKGKNLSDLKWITIVNNEVTDVDFDKFIKFRTRMKDTPAFDNISMGTPENELFGTPEIQYRHFTEFSKNHSIVNGELSEEAQIKLMNPMNYISDNSCTTAKNFRIRHGAIDRDTSLAISAILTVTLEMNGVNVDYDLPWGIPHSGDYDLDELFAWIDNIVSN</sequence>
<dbReference type="InterPro" id="IPR029058">
    <property type="entry name" value="AB_hydrolase_fold"/>
</dbReference>
<protein>
    <submittedName>
        <fullName evidence="1">Alpha/beta superfamily hydrolase</fullName>
    </submittedName>
</protein>
<gene>
    <name evidence="1" type="ORF">ERS852470_00286</name>
</gene>
<dbReference type="AlphaFoldDB" id="A0A173Y616"/>
<evidence type="ECO:0000313" key="1">
    <source>
        <dbReference type="EMBL" id="CUN59591.1"/>
    </source>
</evidence>
<dbReference type="EMBL" id="CYZV01000002">
    <property type="protein sequence ID" value="CUN59591.1"/>
    <property type="molecule type" value="Genomic_DNA"/>
</dbReference>
<evidence type="ECO:0000313" key="2">
    <source>
        <dbReference type="Proteomes" id="UP000095558"/>
    </source>
</evidence>
<dbReference type="GO" id="GO:0016787">
    <property type="term" value="F:hydrolase activity"/>
    <property type="evidence" value="ECO:0007669"/>
    <property type="project" value="UniProtKB-KW"/>
</dbReference>
<organism evidence="1 2">
    <name type="scientific">Clostridium disporicum</name>
    <dbReference type="NCBI Taxonomy" id="84024"/>
    <lineage>
        <taxon>Bacteria</taxon>
        <taxon>Bacillati</taxon>
        <taxon>Bacillota</taxon>
        <taxon>Clostridia</taxon>
        <taxon>Eubacteriales</taxon>
        <taxon>Clostridiaceae</taxon>
        <taxon>Clostridium</taxon>
    </lineage>
</organism>
<name>A0A173Y616_9CLOT</name>
<proteinExistence type="predicted"/>